<sequence>MAIMTSTQRRTAPTAPHVATRRVRDDLWRVSSASGLALGYIAKVESSRLGGPAYEARRLLPGGTTMVPIGRGWAIEDALACFTGP</sequence>
<accession>A0AA87RDN2</accession>
<reference evidence="1 2" key="1">
    <citation type="submission" date="2019-07" db="EMBL/GenBank/DDBJ databases">
        <title>Whole genome shotgun sequence of Agrococcus baldri NBRC 103055.</title>
        <authorList>
            <person name="Hosoyama A."/>
            <person name="Uohara A."/>
            <person name="Ohji S."/>
            <person name="Ichikawa N."/>
        </authorList>
    </citation>
    <scope>NUCLEOTIDE SEQUENCE [LARGE SCALE GENOMIC DNA]</scope>
    <source>
        <strain evidence="1 2">NBRC 103055</strain>
    </source>
</reference>
<proteinExistence type="predicted"/>
<comment type="caution">
    <text evidence="1">The sequence shown here is derived from an EMBL/GenBank/DDBJ whole genome shotgun (WGS) entry which is preliminary data.</text>
</comment>
<dbReference type="EMBL" id="BJUU01000001">
    <property type="protein sequence ID" value="GEK78701.1"/>
    <property type="molecule type" value="Genomic_DNA"/>
</dbReference>
<evidence type="ECO:0000313" key="1">
    <source>
        <dbReference type="EMBL" id="GEK78701.1"/>
    </source>
</evidence>
<evidence type="ECO:0000313" key="2">
    <source>
        <dbReference type="Proteomes" id="UP000321749"/>
    </source>
</evidence>
<organism evidence="1 2">
    <name type="scientific">Agrococcus baldri</name>
    <dbReference type="NCBI Taxonomy" id="153730"/>
    <lineage>
        <taxon>Bacteria</taxon>
        <taxon>Bacillati</taxon>
        <taxon>Actinomycetota</taxon>
        <taxon>Actinomycetes</taxon>
        <taxon>Micrococcales</taxon>
        <taxon>Microbacteriaceae</taxon>
        <taxon>Agrococcus</taxon>
    </lineage>
</organism>
<name>A0AA87RDN2_9MICO</name>
<protein>
    <submittedName>
        <fullName evidence="1">Uncharacterized protein</fullName>
    </submittedName>
</protein>
<keyword evidence="2" id="KW-1185">Reference proteome</keyword>
<dbReference type="Proteomes" id="UP000321749">
    <property type="component" value="Unassembled WGS sequence"/>
</dbReference>
<dbReference type="RefSeq" id="WP_146792114.1">
    <property type="nucleotide sequence ID" value="NZ_BJUU01000001.1"/>
</dbReference>
<dbReference type="AlphaFoldDB" id="A0AA87RDN2"/>
<gene>
    <name evidence="1" type="ORF">ABA31_00520</name>
</gene>